<dbReference type="PANTHER" id="PTHR11360">
    <property type="entry name" value="MONOCARBOXYLATE TRANSPORTER"/>
    <property type="match status" value="1"/>
</dbReference>
<feature type="transmembrane region" description="Helical" evidence="4">
    <location>
        <begin position="107"/>
        <end position="129"/>
    </location>
</feature>
<keyword evidence="3 4" id="KW-0472">Membrane</keyword>
<accession>A0ABV7ELZ0</accession>
<protein>
    <submittedName>
        <fullName evidence="6">MFS transporter</fullName>
    </submittedName>
</protein>
<organism evidence="6 7">
    <name type="scientific">Salinisphaera aquimarina</name>
    <dbReference type="NCBI Taxonomy" id="2094031"/>
    <lineage>
        <taxon>Bacteria</taxon>
        <taxon>Pseudomonadati</taxon>
        <taxon>Pseudomonadota</taxon>
        <taxon>Gammaproteobacteria</taxon>
        <taxon>Salinisphaerales</taxon>
        <taxon>Salinisphaeraceae</taxon>
        <taxon>Salinisphaera</taxon>
    </lineage>
</organism>
<gene>
    <name evidence="6" type="ORF">ACFOSU_07500</name>
</gene>
<dbReference type="InterPro" id="IPR050327">
    <property type="entry name" value="Proton-linked_MCT"/>
</dbReference>
<name>A0ABV7ELZ0_9GAMM</name>
<feature type="transmembrane region" description="Helical" evidence="4">
    <location>
        <begin position="81"/>
        <end position="101"/>
    </location>
</feature>
<feature type="domain" description="Major facilitator superfamily (MFS) profile" evidence="5">
    <location>
        <begin position="12"/>
        <end position="401"/>
    </location>
</feature>
<dbReference type="SUPFAM" id="SSF103473">
    <property type="entry name" value="MFS general substrate transporter"/>
    <property type="match status" value="1"/>
</dbReference>
<feature type="transmembrane region" description="Helical" evidence="4">
    <location>
        <begin position="12"/>
        <end position="38"/>
    </location>
</feature>
<dbReference type="InterPro" id="IPR020846">
    <property type="entry name" value="MFS_dom"/>
</dbReference>
<keyword evidence="7" id="KW-1185">Reference proteome</keyword>
<keyword evidence="2 4" id="KW-1133">Transmembrane helix</keyword>
<evidence type="ECO:0000313" key="6">
    <source>
        <dbReference type="EMBL" id="MFC3103734.1"/>
    </source>
</evidence>
<feature type="transmembrane region" description="Helical" evidence="4">
    <location>
        <begin position="345"/>
        <end position="366"/>
    </location>
</feature>
<dbReference type="EMBL" id="JBHRSS010000003">
    <property type="protein sequence ID" value="MFC3103734.1"/>
    <property type="molecule type" value="Genomic_DNA"/>
</dbReference>
<proteinExistence type="predicted"/>
<feature type="transmembrane region" description="Helical" evidence="4">
    <location>
        <begin position="290"/>
        <end position="309"/>
    </location>
</feature>
<feature type="transmembrane region" description="Helical" evidence="4">
    <location>
        <begin position="141"/>
        <end position="160"/>
    </location>
</feature>
<dbReference type="Gene3D" id="1.20.1250.20">
    <property type="entry name" value="MFS general substrate transporter like domains"/>
    <property type="match status" value="2"/>
</dbReference>
<evidence type="ECO:0000259" key="5">
    <source>
        <dbReference type="PROSITE" id="PS50850"/>
    </source>
</evidence>
<feature type="transmembrane region" description="Helical" evidence="4">
    <location>
        <begin position="50"/>
        <end position="69"/>
    </location>
</feature>
<dbReference type="InterPro" id="IPR011701">
    <property type="entry name" value="MFS"/>
</dbReference>
<comment type="caution">
    <text evidence="6">The sequence shown here is derived from an EMBL/GenBank/DDBJ whole genome shotgun (WGS) entry which is preliminary data.</text>
</comment>
<feature type="transmembrane region" description="Helical" evidence="4">
    <location>
        <begin position="222"/>
        <end position="243"/>
    </location>
</feature>
<dbReference type="RefSeq" id="WP_380688045.1">
    <property type="nucleotide sequence ID" value="NZ_JBHRSS010000003.1"/>
</dbReference>
<evidence type="ECO:0000256" key="2">
    <source>
        <dbReference type="ARBA" id="ARBA00022989"/>
    </source>
</evidence>
<reference evidence="7" key="1">
    <citation type="journal article" date="2019" name="Int. J. Syst. Evol. Microbiol.">
        <title>The Global Catalogue of Microorganisms (GCM) 10K type strain sequencing project: providing services to taxonomists for standard genome sequencing and annotation.</title>
        <authorList>
            <consortium name="The Broad Institute Genomics Platform"/>
            <consortium name="The Broad Institute Genome Sequencing Center for Infectious Disease"/>
            <person name="Wu L."/>
            <person name="Ma J."/>
        </authorList>
    </citation>
    <scope>NUCLEOTIDE SEQUENCE [LARGE SCALE GENOMIC DNA]</scope>
    <source>
        <strain evidence="7">KCTC 52640</strain>
    </source>
</reference>
<evidence type="ECO:0000256" key="4">
    <source>
        <dbReference type="SAM" id="Phobius"/>
    </source>
</evidence>
<feature type="transmembrane region" description="Helical" evidence="4">
    <location>
        <begin position="378"/>
        <end position="396"/>
    </location>
</feature>
<feature type="transmembrane region" description="Helical" evidence="4">
    <location>
        <begin position="172"/>
        <end position="190"/>
    </location>
</feature>
<evidence type="ECO:0000256" key="1">
    <source>
        <dbReference type="ARBA" id="ARBA00022692"/>
    </source>
</evidence>
<dbReference type="PROSITE" id="PS50850">
    <property type="entry name" value="MFS"/>
    <property type="match status" value="1"/>
</dbReference>
<dbReference type="PANTHER" id="PTHR11360:SF284">
    <property type="entry name" value="EG:103B4.3 PROTEIN-RELATED"/>
    <property type="match status" value="1"/>
</dbReference>
<dbReference type="InterPro" id="IPR036259">
    <property type="entry name" value="MFS_trans_sf"/>
</dbReference>
<evidence type="ECO:0000313" key="7">
    <source>
        <dbReference type="Proteomes" id="UP001595462"/>
    </source>
</evidence>
<keyword evidence="1 4" id="KW-0812">Transmembrane</keyword>
<feature type="transmembrane region" description="Helical" evidence="4">
    <location>
        <begin position="255"/>
        <end position="278"/>
    </location>
</feature>
<feature type="transmembrane region" description="Helical" evidence="4">
    <location>
        <begin position="315"/>
        <end position="338"/>
    </location>
</feature>
<dbReference type="CDD" id="cd17355">
    <property type="entry name" value="MFS_YcxA_like"/>
    <property type="match status" value="1"/>
</dbReference>
<dbReference type="Proteomes" id="UP001595462">
    <property type="component" value="Unassembled WGS sequence"/>
</dbReference>
<evidence type="ECO:0000256" key="3">
    <source>
        <dbReference type="ARBA" id="ARBA00023136"/>
    </source>
</evidence>
<sequence>MNSLAAPQRVSPWVMVACGATIVTLSMGARQAFGLFMLPMAHDIVVNRETFGLAIAIQNLLFGLVQPSVGAAADRYGAGRTIVIGALVYAAGLALTATIGTSMGVNLTLGLLVGVALAGTTFVVILGAVGRVVPAHQRGKAFGIVTAGGSIGQFLVVPFTQEIINVSDWRTTMLVLAGMMLIIVALARGVTGRADPHALNDDGSVGESSWAALKRASKHSGFLLLNAGFFVCGFHIAFLSTHLPAYLSDAGLSGSIGAGALALIGLFNIFGSFFFGYCSDRYSKKHVLSYLYFARAVVIVIFLLVPLSATSALVFASSIGFLWLGTVPLTSGLVGQIFGVRHLSLLFGVVFMSHQFGSFFGAWAAGWSYRVTGSYDEAWIASIALALLAAALHWPIRDAPVVRTPQPVNA</sequence>
<dbReference type="Pfam" id="PF07690">
    <property type="entry name" value="MFS_1"/>
    <property type="match status" value="1"/>
</dbReference>